<name>Q0W5D2_METAR</name>
<sequence>MTKTAIENREVSWNVQGITVNGTITAPADKEAHSAVIFIAGSGPTDRDWCTPLLPGTNGSARLLAEALASQGFATLRYDKLGSGPNVVENLSKFNGKISMQYYIEEITGAVETLLAETNVKKDNLFVLANSEGTIHAVNYQLQAKINRFKGLVLTGAPARSVGDLASVQLSRQFEPLPGGDLVMKYYDEAIARFIAGKPVTPDPSLPEVLKNILLTLETPSNLPFCRELWAYSLADHIAKVNEPLLVVIGKKDIQVDWKADGEALEEAVRHNSEASFVYPETANHVLKHEEAPEEKLDAQYVSMNYNAPGIELDQEALNAIVNWLKKY</sequence>
<dbReference type="RefSeq" id="WP_012036114.1">
    <property type="nucleotide sequence ID" value="NC_009464.1"/>
</dbReference>
<dbReference type="InterPro" id="IPR053145">
    <property type="entry name" value="AB_hydrolase_Est10"/>
</dbReference>
<dbReference type="PANTHER" id="PTHR43265:SF1">
    <property type="entry name" value="ESTERASE ESTD"/>
    <property type="match status" value="1"/>
</dbReference>
<dbReference type="PATRIC" id="fig|351160.9.peg.1828"/>
<dbReference type="OrthoDB" id="203477at2157"/>
<evidence type="ECO:0000313" key="2">
    <source>
        <dbReference type="EMBL" id="CAJ36411.1"/>
    </source>
</evidence>
<reference evidence="2 3" key="1">
    <citation type="journal article" date="2006" name="Science">
        <title>Genome of rice cluster I archaea -- the key methane producers in the rice rhizosphere.</title>
        <authorList>
            <person name="Erkel C."/>
            <person name="Kube M."/>
            <person name="Reinhardt R."/>
            <person name="Liesack W."/>
        </authorList>
    </citation>
    <scope>NUCLEOTIDE SEQUENCE [LARGE SCALE GENOMIC DNA]</scope>
    <source>
        <strain evidence="3">DSM 22066 / NBRC 105507 / MRE50</strain>
    </source>
</reference>
<dbReference type="Proteomes" id="UP000000663">
    <property type="component" value="Chromosome"/>
</dbReference>
<dbReference type="eggNOG" id="arCOG01661">
    <property type="taxonomic scope" value="Archaea"/>
</dbReference>
<dbReference type="Gene3D" id="3.40.50.1820">
    <property type="entry name" value="alpha/beta hydrolase"/>
    <property type="match status" value="1"/>
</dbReference>
<dbReference type="EMBL" id="AM114193">
    <property type="protein sequence ID" value="CAJ36411.1"/>
    <property type="molecule type" value="Genomic_DNA"/>
</dbReference>
<dbReference type="GO" id="GO:0052689">
    <property type="term" value="F:carboxylic ester hydrolase activity"/>
    <property type="evidence" value="ECO:0007669"/>
    <property type="project" value="TreeGrafter"/>
</dbReference>
<feature type="domain" description="Serine aminopeptidase S33" evidence="1">
    <location>
        <begin position="64"/>
        <end position="158"/>
    </location>
</feature>
<dbReference type="InterPro" id="IPR022742">
    <property type="entry name" value="Hydrolase_4"/>
</dbReference>
<gene>
    <name evidence="2" type="ORF">RCIX1093</name>
</gene>
<protein>
    <recommendedName>
        <fullName evidence="1">Serine aminopeptidase S33 domain-containing protein</fullName>
    </recommendedName>
</protein>
<dbReference type="PANTHER" id="PTHR43265">
    <property type="entry name" value="ESTERASE ESTD"/>
    <property type="match status" value="1"/>
</dbReference>
<evidence type="ECO:0000313" key="3">
    <source>
        <dbReference type="Proteomes" id="UP000000663"/>
    </source>
</evidence>
<dbReference type="STRING" id="351160.RCIX1093"/>
<dbReference type="KEGG" id="rci:RCIX1093"/>
<proteinExistence type="predicted"/>
<organism evidence="2 3">
    <name type="scientific">Methanocella arvoryzae (strain DSM 22066 / NBRC 105507 / MRE50)</name>
    <dbReference type="NCBI Taxonomy" id="351160"/>
    <lineage>
        <taxon>Archaea</taxon>
        <taxon>Methanobacteriati</taxon>
        <taxon>Methanobacteriota</taxon>
        <taxon>Stenosarchaea group</taxon>
        <taxon>Methanomicrobia</taxon>
        <taxon>Methanocellales</taxon>
        <taxon>Methanocellaceae</taxon>
        <taxon>Methanocella</taxon>
    </lineage>
</organism>
<dbReference type="Pfam" id="PF12146">
    <property type="entry name" value="Hydrolase_4"/>
    <property type="match status" value="1"/>
</dbReference>
<accession>Q0W5D2</accession>
<dbReference type="InterPro" id="IPR029058">
    <property type="entry name" value="AB_hydrolase_fold"/>
</dbReference>
<dbReference type="GeneID" id="5144692"/>
<dbReference type="AlphaFoldDB" id="Q0W5D2"/>
<keyword evidence="3" id="KW-1185">Reference proteome</keyword>
<evidence type="ECO:0000259" key="1">
    <source>
        <dbReference type="Pfam" id="PF12146"/>
    </source>
</evidence>
<dbReference type="SUPFAM" id="SSF53474">
    <property type="entry name" value="alpha/beta-Hydrolases"/>
    <property type="match status" value="1"/>
</dbReference>